<evidence type="ECO:0000313" key="5">
    <source>
        <dbReference type="EMBL" id="MFC6035367.1"/>
    </source>
</evidence>
<dbReference type="SUPFAM" id="SSF46894">
    <property type="entry name" value="C-terminal effector domain of the bipartite response regulators"/>
    <property type="match status" value="1"/>
</dbReference>
<evidence type="ECO:0000256" key="3">
    <source>
        <dbReference type="ARBA" id="ARBA00023163"/>
    </source>
</evidence>
<dbReference type="CDD" id="cd06170">
    <property type="entry name" value="LuxR_C_like"/>
    <property type="match status" value="1"/>
</dbReference>
<dbReference type="PROSITE" id="PS50043">
    <property type="entry name" value="HTH_LUXR_2"/>
    <property type="match status" value="1"/>
</dbReference>
<dbReference type="Proteomes" id="UP001596116">
    <property type="component" value="Unassembled WGS sequence"/>
</dbReference>
<dbReference type="PANTHER" id="PTHR44688">
    <property type="entry name" value="DNA-BINDING TRANSCRIPTIONAL ACTIVATOR DEVR_DOSR"/>
    <property type="match status" value="1"/>
</dbReference>
<dbReference type="InterPro" id="IPR036388">
    <property type="entry name" value="WH-like_DNA-bd_sf"/>
</dbReference>
<dbReference type="Pfam" id="PF03472">
    <property type="entry name" value="Autoind_bind"/>
    <property type="match status" value="1"/>
</dbReference>
<protein>
    <submittedName>
        <fullName evidence="5">Autoinducer binding domain-containing protein</fullName>
    </submittedName>
</protein>
<dbReference type="SMART" id="SM00421">
    <property type="entry name" value="HTH_LUXR"/>
    <property type="match status" value="1"/>
</dbReference>
<dbReference type="RefSeq" id="WP_379879310.1">
    <property type="nucleotide sequence ID" value="NZ_JBHPON010000001.1"/>
</dbReference>
<dbReference type="SUPFAM" id="SSF75516">
    <property type="entry name" value="Pheromone-binding domain of LuxR-like quorum-sensing transcription factors"/>
    <property type="match status" value="1"/>
</dbReference>
<comment type="caution">
    <text evidence="5">The sequence shown here is derived from an EMBL/GenBank/DDBJ whole genome shotgun (WGS) entry which is preliminary data.</text>
</comment>
<dbReference type="Pfam" id="PF00196">
    <property type="entry name" value="GerE"/>
    <property type="match status" value="1"/>
</dbReference>
<dbReference type="InterPro" id="IPR000792">
    <property type="entry name" value="Tscrpt_reg_LuxR_C"/>
</dbReference>
<dbReference type="InterPro" id="IPR005143">
    <property type="entry name" value="TF_LuxR_autoind-bd_dom"/>
</dbReference>
<proteinExistence type="predicted"/>
<name>A0ABW1KXR5_9PROT</name>
<dbReference type="Gene3D" id="1.10.10.10">
    <property type="entry name" value="Winged helix-like DNA-binding domain superfamily/Winged helix DNA-binding domain"/>
    <property type="match status" value="1"/>
</dbReference>
<sequence length="258" mass="28281">MTGLNAVQAFVDKSRTLGSPSELRGLLADITTEMGFDYFALIHHVDLSGYSEALTHMEEGELVALGTYPESWIERYIADNIVANDPVLLASQRTNVGFCWSEIPTLIPVTEAHREIRERTVKAGIDDGYTVPAHVPGEANGSCNFAMAAGRALPHDNLKMAQLIGGFAFQAARAMVFNAFPEAKRPIKGPLTQRQLECVLFAARGKSNWEIGKILGISEGTVKRHIEDARAHYEVGSRMQVVMRALFEGQIGLVDALR</sequence>
<accession>A0ABW1KXR5</accession>
<evidence type="ECO:0000256" key="2">
    <source>
        <dbReference type="ARBA" id="ARBA00023125"/>
    </source>
</evidence>
<organism evidence="5 6">
    <name type="scientific">Hyphococcus aureus</name>
    <dbReference type="NCBI Taxonomy" id="2666033"/>
    <lineage>
        <taxon>Bacteria</taxon>
        <taxon>Pseudomonadati</taxon>
        <taxon>Pseudomonadota</taxon>
        <taxon>Alphaproteobacteria</taxon>
        <taxon>Parvularculales</taxon>
        <taxon>Parvularculaceae</taxon>
        <taxon>Hyphococcus</taxon>
    </lineage>
</organism>
<dbReference type="Gene3D" id="3.30.450.80">
    <property type="entry name" value="Transcription factor LuxR-like, autoinducer-binding domain"/>
    <property type="match status" value="1"/>
</dbReference>
<dbReference type="EMBL" id="JBHPON010000001">
    <property type="protein sequence ID" value="MFC6035367.1"/>
    <property type="molecule type" value="Genomic_DNA"/>
</dbReference>
<evidence type="ECO:0000256" key="1">
    <source>
        <dbReference type="ARBA" id="ARBA00023015"/>
    </source>
</evidence>
<keyword evidence="1" id="KW-0805">Transcription regulation</keyword>
<dbReference type="InterPro" id="IPR016032">
    <property type="entry name" value="Sig_transdc_resp-reg_C-effctor"/>
</dbReference>
<dbReference type="InterPro" id="IPR036693">
    <property type="entry name" value="TF_LuxR_autoind-bd_dom_sf"/>
</dbReference>
<reference evidence="5 6" key="1">
    <citation type="submission" date="2024-09" db="EMBL/GenBank/DDBJ databases">
        <authorList>
            <person name="Zhang Z.-H."/>
        </authorList>
    </citation>
    <scope>NUCLEOTIDE SEQUENCE [LARGE SCALE GENOMIC DNA]</scope>
    <source>
        <strain evidence="5 6">HHTR114</strain>
    </source>
</reference>
<dbReference type="PRINTS" id="PR00038">
    <property type="entry name" value="HTHLUXR"/>
</dbReference>
<gene>
    <name evidence="5" type="ORF">ACFMB1_07415</name>
</gene>
<feature type="domain" description="HTH luxR-type" evidence="4">
    <location>
        <begin position="184"/>
        <end position="249"/>
    </location>
</feature>
<evidence type="ECO:0000313" key="6">
    <source>
        <dbReference type="Proteomes" id="UP001596116"/>
    </source>
</evidence>
<evidence type="ECO:0000259" key="4">
    <source>
        <dbReference type="PROSITE" id="PS50043"/>
    </source>
</evidence>
<keyword evidence="2" id="KW-0238">DNA-binding</keyword>
<keyword evidence="3" id="KW-0804">Transcription</keyword>
<keyword evidence="6" id="KW-1185">Reference proteome</keyword>
<dbReference type="PANTHER" id="PTHR44688:SF16">
    <property type="entry name" value="DNA-BINDING TRANSCRIPTIONAL ACTIVATOR DEVR_DOSR"/>
    <property type="match status" value="1"/>
</dbReference>